<comment type="caution">
    <text evidence="2">The sequence shown here is derived from an EMBL/GenBank/DDBJ whole genome shotgun (WGS) entry which is preliminary data.</text>
</comment>
<reference evidence="2 3" key="1">
    <citation type="journal article" date="2019" name="Int. J. Syst. Evol. Microbiol.">
        <title>The Global Catalogue of Microorganisms (GCM) 10K type strain sequencing project: providing services to taxonomists for standard genome sequencing and annotation.</title>
        <authorList>
            <consortium name="The Broad Institute Genomics Platform"/>
            <consortium name="The Broad Institute Genome Sequencing Center for Infectious Disease"/>
            <person name="Wu L."/>
            <person name="Ma J."/>
        </authorList>
    </citation>
    <scope>NUCLEOTIDE SEQUENCE [LARGE SCALE GENOMIC DNA]</scope>
    <source>
        <strain evidence="2 3">JCM 3146</strain>
    </source>
</reference>
<name>A0ABN0WCH3_9ACTN</name>
<protein>
    <submittedName>
        <fullName evidence="2">Uncharacterized protein</fullName>
    </submittedName>
</protein>
<evidence type="ECO:0000313" key="3">
    <source>
        <dbReference type="Proteomes" id="UP001501822"/>
    </source>
</evidence>
<proteinExistence type="predicted"/>
<keyword evidence="3" id="KW-1185">Reference proteome</keyword>
<keyword evidence="1" id="KW-1133">Transmembrane helix</keyword>
<keyword evidence="1" id="KW-0472">Membrane</keyword>
<dbReference type="Proteomes" id="UP001501822">
    <property type="component" value="Unassembled WGS sequence"/>
</dbReference>
<feature type="transmembrane region" description="Helical" evidence="1">
    <location>
        <begin position="12"/>
        <end position="34"/>
    </location>
</feature>
<keyword evidence="1" id="KW-0812">Transmembrane</keyword>
<accession>A0ABN0WCH3</accession>
<organism evidence="2 3">
    <name type="scientific">Actinoallomurus spadix</name>
    <dbReference type="NCBI Taxonomy" id="79912"/>
    <lineage>
        <taxon>Bacteria</taxon>
        <taxon>Bacillati</taxon>
        <taxon>Actinomycetota</taxon>
        <taxon>Actinomycetes</taxon>
        <taxon>Streptosporangiales</taxon>
        <taxon>Thermomonosporaceae</taxon>
        <taxon>Actinoallomurus</taxon>
    </lineage>
</organism>
<gene>
    <name evidence="2" type="ORF">GCM10010151_23290</name>
</gene>
<evidence type="ECO:0000313" key="2">
    <source>
        <dbReference type="EMBL" id="GAA0332826.1"/>
    </source>
</evidence>
<sequence>MFGTAPQAAPSASPATITATALAMAIAAFIRAAPQNSAVIERPRGTDAVSRDFMTGGVRMRKTLENPSPRKNG</sequence>
<evidence type="ECO:0000256" key="1">
    <source>
        <dbReference type="SAM" id="Phobius"/>
    </source>
</evidence>
<dbReference type="EMBL" id="BAAABM010000016">
    <property type="protein sequence ID" value="GAA0332826.1"/>
    <property type="molecule type" value="Genomic_DNA"/>
</dbReference>